<feature type="compositionally biased region" description="Low complexity" evidence="1">
    <location>
        <begin position="65"/>
        <end position="99"/>
    </location>
</feature>
<sequence length="189" mass="20649">MQAHRRPNLRPNPNPRQRTPSPPALAPCHPTRSSRPAAALQLARSTDAGQPAACRSARARHPRVAAHCAVPAHAHSPTPRSPSSAAHSLAAARQLARRLFSPVQPKSERQPTGAPPVQPHTRRLTSRRTAPQASPCANSRVRSAPRRRPSSLPTDIIIVPQDESHLDTGLYDCPYWTKIRILNQLNAKL</sequence>
<dbReference type="Proteomes" id="UP000076532">
    <property type="component" value="Unassembled WGS sequence"/>
</dbReference>
<feature type="compositionally biased region" description="Polar residues" evidence="1">
    <location>
        <begin position="127"/>
        <end position="137"/>
    </location>
</feature>
<dbReference type="EMBL" id="KV419248">
    <property type="protein sequence ID" value="KZP01985.1"/>
    <property type="molecule type" value="Genomic_DNA"/>
</dbReference>
<protein>
    <submittedName>
        <fullName evidence="2">Uncharacterized protein</fullName>
    </submittedName>
</protein>
<gene>
    <name evidence="2" type="ORF">FIBSPDRAFT_970716</name>
</gene>
<organism evidence="2 3">
    <name type="scientific">Athelia psychrophila</name>
    <dbReference type="NCBI Taxonomy" id="1759441"/>
    <lineage>
        <taxon>Eukaryota</taxon>
        <taxon>Fungi</taxon>
        <taxon>Dikarya</taxon>
        <taxon>Basidiomycota</taxon>
        <taxon>Agaricomycotina</taxon>
        <taxon>Agaricomycetes</taxon>
        <taxon>Agaricomycetidae</taxon>
        <taxon>Atheliales</taxon>
        <taxon>Atheliaceae</taxon>
        <taxon>Athelia</taxon>
    </lineage>
</organism>
<evidence type="ECO:0000256" key="1">
    <source>
        <dbReference type="SAM" id="MobiDB-lite"/>
    </source>
</evidence>
<reference evidence="2 3" key="1">
    <citation type="journal article" date="2016" name="Mol. Biol. Evol.">
        <title>Comparative Genomics of Early-Diverging Mushroom-Forming Fungi Provides Insights into the Origins of Lignocellulose Decay Capabilities.</title>
        <authorList>
            <person name="Nagy L.G."/>
            <person name="Riley R."/>
            <person name="Tritt A."/>
            <person name="Adam C."/>
            <person name="Daum C."/>
            <person name="Floudas D."/>
            <person name="Sun H."/>
            <person name="Yadav J.S."/>
            <person name="Pangilinan J."/>
            <person name="Larsson K.H."/>
            <person name="Matsuura K."/>
            <person name="Barry K."/>
            <person name="Labutti K."/>
            <person name="Kuo R."/>
            <person name="Ohm R.A."/>
            <person name="Bhattacharya S.S."/>
            <person name="Shirouzu T."/>
            <person name="Yoshinaga Y."/>
            <person name="Martin F.M."/>
            <person name="Grigoriev I.V."/>
            <person name="Hibbett D.S."/>
        </authorList>
    </citation>
    <scope>NUCLEOTIDE SEQUENCE [LARGE SCALE GENOMIC DNA]</scope>
    <source>
        <strain evidence="2 3">CBS 109695</strain>
    </source>
</reference>
<dbReference type="AlphaFoldDB" id="A0A167SJP7"/>
<feature type="compositionally biased region" description="Pro residues" evidence="1">
    <location>
        <begin position="10"/>
        <end position="25"/>
    </location>
</feature>
<keyword evidence="3" id="KW-1185">Reference proteome</keyword>
<name>A0A167SJP7_9AGAM</name>
<accession>A0A167SJP7</accession>
<feature type="region of interest" description="Disordered" evidence="1">
    <location>
        <begin position="1"/>
        <end position="155"/>
    </location>
</feature>
<evidence type="ECO:0000313" key="2">
    <source>
        <dbReference type="EMBL" id="KZP01985.1"/>
    </source>
</evidence>
<evidence type="ECO:0000313" key="3">
    <source>
        <dbReference type="Proteomes" id="UP000076532"/>
    </source>
</evidence>
<proteinExistence type="predicted"/>